<evidence type="ECO:0000256" key="1">
    <source>
        <dbReference type="SAM" id="Phobius"/>
    </source>
</evidence>
<sequence length="137" mass="16361">MNTEIAGLVFDFGMLVLIWIVQLVIYPGLTFYQRPDLMRWHKQYVNRIAYIVMPLMIGQLSLAIVKVITHFDIIHLFLLILIIVVWMQTFFQFVPMHNRISFGEVDEYSIARIIQKNWWRTTLLTIVFFVHLSKIVF</sequence>
<keyword evidence="1" id="KW-1133">Transmembrane helix</keyword>
<gene>
    <name evidence="2" type="ORF">SAMN04488508_108142</name>
</gene>
<proteinExistence type="predicted"/>
<dbReference type="Proteomes" id="UP000184432">
    <property type="component" value="Unassembled WGS sequence"/>
</dbReference>
<dbReference type="STRING" id="570521.SAMN04488508_108142"/>
<dbReference type="RefSeq" id="WP_073319115.1">
    <property type="nucleotide sequence ID" value="NZ_FQYP01000008.1"/>
</dbReference>
<feature type="transmembrane region" description="Helical" evidence="1">
    <location>
        <begin position="12"/>
        <end position="32"/>
    </location>
</feature>
<keyword evidence="3" id="KW-1185">Reference proteome</keyword>
<keyword evidence="1" id="KW-0472">Membrane</keyword>
<evidence type="ECO:0000313" key="3">
    <source>
        <dbReference type="Proteomes" id="UP000184432"/>
    </source>
</evidence>
<feature type="transmembrane region" description="Helical" evidence="1">
    <location>
        <begin position="44"/>
        <end position="68"/>
    </location>
</feature>
<evidence type="ECO:0000313" key="2">
    <source>
        <dbReference type="EMBL" id="SHJ39538.1"/>
    </source>
</evidence>
<dbReference type="AlphaFoldDB" id="A0A1M6IYG8"/>
<accession>A0A1M6IYG8</accession>
<reference evidence="3" key="1">
    <citation type="submission" date="2016-11" db="EMBL/GenBank/DDBJ databases">
        <authorList>
            <person name="Varghese N."/>
            <person name="Submissions S."/>
        </authorList>
    </citation>
    <scope>NUCLEOTIDE SEQUENCE [LARGE SCALE GENOMIC DNA]</scope>
    <source>
        <strain evidence="3">DSM 22623</strain>
    </source>
</reference>
<keyword evidence="1" id="KW-0812">Transmembrane</keyword>
<protein>
    <recommendedName>
        <fullName evidence="4">DUF1772 domain-containing protein</fullName>
    </recommendedName>
</protein>
<feature type="transmembrane region" description="Helical" evidence="1">
    <location>
        <begin position="74"/>
        <end position="96"/>
    </location>
</feature>
<evidence type="ECO:0008006" key="4">
    <source>
        <dbReference type="Google" id="ProtNLM"/>
    </source>
</evidence>
<dbReference type="EMBL" id="FQYP01000008">
    <property type="protein sequence ID" value="SHJ39538.1"/>
    <property type="molecule type" value="Genomic_DNA"/>
</dbReference>
<dbReference type="OrthoDB" id="883418at2"/>
<name>A0A1M6IYG8_9FLAO</name>
<organism evidence="2 3">
    <name type="scientific">Aquimarina spongiae</name>
    <dbReference type="NCBI Taxonomy" id="570521"/>
    <lineage>
        <taxon>Bacteria</taxon>
        <taxon>Pseudomonadati</taxon>
        <taxon>Bacteroidota</taxon>
        <taxon>Flavobacteriia</taxon>
        <taxon>Flavobacteriales</taxon>
        <taxon>Flavobacteriaceae</taxon>
        <taxon>Aquimarina</taxon>
    </lineage>
</organism>